<feature type="compositionally biased region" description="Basic and acidic residues" evidence="6">
    <location>
        <begin position="8"/>
        <end position="22"/>
    </location>
</feature>
<dbReference type="PANTHER" id="PTHR33692:SF1">
    <property type="entry name" value="RIBOSOME MATURATION FACTOR RIMM"/>
    <property type="match status" value="1"/>
</dbReference>
<dbReference type="GO" id="GO:0043022">
    <property type="term" value="F:ribosome binding"/>
    <property type="evidence" value="ECO:0007669"/>
    <property type="project" value="InterPro"/>
</dbReference>
<dbReference type="Pfam" id="PF01782">
    <property type="entry name" value="RimM"/>
    <property type="match status" value="1"/>
</dbReference>
<evidence type="ECO:0000256" key="1">
    <source>
        <dbReference type="ARBA" id="ARBA00022490"/>
    </source>
</evidence>
<evidence type="ECO:0000256" key="3">
    <source>
        <dbReference type="ARBA" id="ARBA00022552"/>
    </source>
</evidence>
<evidence type="ECO:0000259" key="7">
    <source>
        <dbReference type="Pfam" id="PF01782"/>
    </source>
</evidence>
<dbReference type="Gene3D" id="2.30.30.240">
    <property type="entry name" value="PRC-barrel domain"/>
    <property type="match status" value="1"/>
</dbReference>
<comment type="subcellular location">
    <subcellularLocation>
        <location evidence="5">Cytoplasm</location>
    </subcellularLocation>
</comment>
<dbReference type="AlphaFoldDB" id="A0A0S7BKK6"/>
<dbReference type="Pfam" id="PF24986">
    <property type="entry name" value="PRC_RimM"/>
    <property type="match status" value="1"/>
</dbReference>
<accession>A0A0S7BKK6</accession>
<dbReference type="GO" id="GO:0042274">
    <property type="term" value="P:ribosomal small subunit biogenesis"/>
    <property type="evidence" value="ECO:0007669"/>
    <property type="project" value="UniProtKB-UniRule"/>
</dbReference>
<dbReference type="OrthoDB" id="9810331at2"/>
<comment type="function">
    <text evidence="5">An accessory protein needed during the final step in the assembly of 30S ribosomal subunit, possibly for assembly of the head region. Essential for efficient processing of 16S rRNA. May be needed both before and after RbfA during the maturation of 16S rRNA. It has affinity for free ribosomal 30S subunits but not for 70S ribosomes.</text>
</comment>
<dbReference type="Gene3D" id="2.40.30.60">
    <property type="entry name" value="RimM"/>
    <property type="match status" value="1"/>
</dbReference>
<keyword evidence="4 5" id="KW-0143">Chaperone</keyword>
<dbReference type="PATRIC" id="fig|1678840.3.peg.2170"/>
<evidence type="ECO:0000313" key="9">
    <source>
        <dbReference type="EMBL" id="GAP40813.1"/>
    </source>
</evidence>
<evidence type="ECO:0000313" key="10">
    <source>
        <dbReference type="Proteomes" id="UP000053370"/>
    </source>
</evidence>
<dbReference type="EMBL" id="DF968181">
    <property type="protein sequence ID" value="GAP40813.1"/>
    <property type="molecule type" value="Genomic_DNA"/>
</dbReference>
<feature type="domain" description="Ribosome maturation factor RimM PRC barrel" evidence="8">
    <location>
        <begin position="121"/>
        <end position="186"/>
    </location>
</feature>
<keyword evidence="3 5" id="KW-0698">rRNA processing</keyword>
<protein>
    <recommendedName>
        <fullName evidence="5">Ribosome maturation factor RimM</fullName>
    </recommendedName>
</protein>
<name>A0A0S7BKK6_9CHLR</name>
<dbReference type="RefSeq" id="WP_062280769.1">
    <property type="nucleotide sequence ID" value="NZ_DF968181.1"/>
</dbReference>
<reference evidence="9" key="1">
    <citation type="journal article" date="2015" name="Genome Announc.">
        <title>Draft Genome Sequence of Anaerolineae Strain TC1, a Novel Isolate from a Methanogenic Wastewater Treatment System.</title>
        <authorList>
            <person name="Matsuura N."/>
            <person name="Tourlousse D.M."/>
            <person name="Sun L."/>
            <person name="Toyonaga M."/>
            <person name="Kuroda K."/>
            <person name="Ohashi A."/>
            <person name="Cruz R."/>
            <person name="Yamaguchi T."/>
            <person name="Sekiguchi Y."/>
        </authorList>
    </citation>
    <scope>NUCLEOTIDE SEQUENCE [LARGE SCALE GENOMIC DNA]</scope>
    <source>
        <strain evidence="9">TC1</strain>
    </source>
</reference>
<sequence>MSPSIECDVNKQDDNSEGSSVKDEPCFICIGKIHRTHGVQGEVVFLPMTDFPERIRRGKKVLIGEEHIPAVVKSVREKPPFLLIRFDQYSDETQIEWAKNKFVYVSIHDLPNLPDGEYYFHQLIGLDVVSPENNHIGILRDILETGANDVYVIQCENGKEELVPAIPQFVQEILIEEKKIVIKMPEWI</sequence>
<dbReference type="InterPro" id="IPR009000">
    <property type="entry name" value="Transl_B-barrel_sf"/>
</dbReference>
<dbReference type="InterPro" id="IPR011033">
    <property type="entry name" value="PRC_barrel-like_sf"/>
</dbReference>
<dbReference type="NCBIfam" id="TIGR02273">
    <property type="entry name" value="16S_RimM"/>
    <property type="match status" value="1"/>
</dbReference>
<evidence type="ECO:0000256" key="4">
    <source>
        <dbReference type="ARBA" id="ARBA00023186"/>
    </source>
</evidence>
<dbReference type="InterPro" id="IPR011961">
    <property type="entry name" value="RimM"/>
</dbReference>
<comment type="subunit">
    <text evidence="5">Binds ribosomal protein uS19.</text>
</comment>
<comment type="domain">
    <text evidence="5">The PRC barrel domain binds ribosomal protein uS19.</text>
</comment>
<keyword evidence="1 5" id="KW-0963">Cytoplasm</keyword>
<dbReference type="InterPro" id="IPR036976">
    <property type="entry name" value="RimM_N_sf"/>
</dbReference>
<comment type="similarity">
    <text evidence="5">Belongs to the RimM family.</text>
</comment>
<dbReference type="Proteomes" id="UP000053370">
    <property type="component" value="Unassembled WGS sequence"/>
</dbReference>
<dbReference type="STRING" id="1678840.ATC1_13794"/>
<dbReference type="GO" id="GO:0005840">
    <property type="term" value="C:ribosome"/>
    <property type="evidence" value="ECO:0007669"/>
    <property type="project" value="InterPro"/>
</dbReference>
<keyword evidence="10" id="KW-1185">Reference proteome</keyword>
<evidence type="ECO:0000256" key="2">
    <source>
        <dbReference type="ARBA" id="ARBA00022517"/>
    </source>
</evidence>
<evidence type="ECO:0000256" key="6">
    <source>
        <dbReference type="SAM" id="MobiDB-lite"/>
    </source>
</evidence>
<dbReference type="SUPFAM" id="SSF50447">
    <property type="entry name" value="Translation proteins"/>
    <property type="match status" value="1"/>
</dbReference>
<feature type="region of interest" description="Disordered" evidence="6">
    <location>
        <begin position="1"/>
        <end position="22"/>
    </location>
</feature>
<dbReference type="HAMAP" id="MF_00014">
    <property type="entry name" value="Ribosome_mat_RimM"/>
    <property type="match status" value="1"/>
</dbReference>
<dbReference type="InterPro" id="IPR002676">
    <property type="entry name" value="RimM_N"/>
</dbReference>
<evidence type="ECO:0000256" key="5">
    <source>
        <dbReference type="HAMAP-Rule" id="MF_00014"/>
    </source>
</evidence>
<feature type="domain" description="RimM N-terminal" evidence="7">
    <location>
        <begin position="29"/>
        <end position="108"/>
    </location>
</feature>
<dbReference type="InterPro" id="IPR056792">
    <property type="entry name" value="PRC_RimM"/>
</dbReference>
<dbReference type="SUPFAM" id="SSF50346">
    <property type="entry name" value="PRC-barrel domain"/>
    <property type="match status" value="1"/>
</dbReference>
<evidence type="ECO:0000259" key="8">
    <source>
        <dbReference type="Pfam" id="PF24986"/>
    </source>
</evidence>
<gene>
    <name evidence="5" type="primary">rimM</name>
    <name evidence="9" type="ORF">ATC1_13794</name>
</gene>
<organism evidence="9">
    <name type="scientific">Flexilinea flocculi</name>
    <dbReference type="NCBI Taxonomy" id="1678840"/>
    <lineage>
        <taxon>Bacteria</taxon>
        <taxon>Bacillati</taxon>
        <taxon>Chloroflexota</taxon>
        <taxon>Anaerolineae</taxon>
        <taxon>Anaerolineales</taxon>
        <taxon>Anaerolineaceae</taxon>
        <taxon>Flexilinea</taxon>
    </lineage>
</organism>
<dbReference type="GO" id="GO:0006364">
    <property type="term" value="P:rRNA processing"/>
    <property type="evidence" value="ECO:0007669"/>
    <property type="project" value="UniProtKB-UniRule"/>
</dbReference>
<keyword evidence="2 5" id="KW-0690">Ribosome biogenesis</keyword>
<proteinExistence type="inferred from homology"/>
<dbReference type="GO" id="GO:0005737">
    <property type="term" value="C:cytoplasm"/>
    <property type="evidence" value="ECO:0007669"/>
    <property type="project" value="UniProtKB-SubCell"/>
</dbReference>
<dbReference type="PANTHER" id="PTHR33692">
    <property type="entry name" value="RIBOSOME MATURATION FACTOR RIMM"/>
    <property type="match status" value="1"/>
</dbReference>